<name>A0ACB7SLG7_HYAAI</name>
<keyword evidence="2" id="KW-1185">Reference proteome</keyword>
<comment type="caution">
    <text evidence="1">The sequence shown here is derived from an EMBL/GenBank/DDBJ whole genome shotgun (WGS) entry which is preliminary data.</text>
</comment>
<gene>
    <name evidence="1" type="ORF">HPB50_001000</name>
</gene>
<sequence length="97" mass="10984">MWRLQHNHAAPTVASRPSDAQKGTRMPRTPRAPAEADIATFPRPCEVNPCRRRGSRRLWQLALPSVHSELLRNLYVPDRKLSHPNGQRGAKLSISDQ</sequence>
<accession>A0ACB7SLG7</accession>
<evidence type="ECO:0000313" key="1">
    <source>
        <dbReference type="EMBL" id="KAH6934806.1"/>
    </source>
</evidence>
<evidence type="ECO:0000313" key="2">
    <source>
        <dbReference type="Proteomes" id="UP000821845"/>
    </source>
</evidence>
<organism evidence="1 2">
    <name type="scientific">Hyalomma asiaticum</name>
    <name type="common">Tick</name>
    <dbReference type="NCBI Taxonomy" id="266040"/>
    <lineage>
        <taxon>Eukaryota</taxon>
        <taxon>Metazoa</taxon>
        <taxon>Ecdysozoa</taxon>
        <taxon>Arthropoda</taxon>
        <taxon>Chelicerata</taxon>
        <taxon>Arachnida</taxon>
        <taxon>Acari</taxon>
        <taxon>Parasitiformes</taxon>
        <taxon>Ixodida</taxon>
        <taxon>Ixodoidea</taxon>
        <taxon>Ixodidae</taxon>
        <taxon>Hyalomminae</taxon>
        <taxon>Hyalomma</taxon>
    </lineage>
</organism>
<reference evidence="1" key="1">
    <citation type="submission" date="2020-05" db="EMBL/GenBank/DDBJ databases">
        <title>Large-scale comparative analyses of tick genomes elucidate their genetic diversity and vector capacities.</title>
        <authorList>
            <person name="Jia N."/>
            <person name="Wang J."/>
            <person name="Shi W."/>
            <person name="Du L."/>
            <person name="Sun Y."/>
            <person name="Zhan W."/>
            <person name="Jiang J."/>
            <person name="Wang Q."/>
            <person name="Zhang B."/>
            <person name="Ji P."/>
            <person name="Sakyi L.B."/>
            <person name="Cui X."/>
            <person name="Yuan T."/>
            <person name="Jiang B."/>
            <person name="Yang W."/>
            <person name="Lam T.T.-Y."/>
            <person name="Chang Q."/>
            <person name="Ding S."/>
            <person name="Wang X."/>
            <person name="Zhu J."/>
            <person name="Ruan X."/>
            <person name="Zhao L."/>
            <person name="Wei J."/>
            <person name="Que T."/>
            <person name="Du C."/>
            <person name="Cheng J."/>
            <person name="Dai P."/>
            <person name="Han X."/>
            <person name="Huang E."/>
            <person name="Gao Y."/>
            <person name="Liu J."/>
            <person name="Shao H."/>
            <person name="Ye R."/>
            <person name="Li L."/>
            <person name="Wei W."/>
            <person name="Wang X."/>
            <person name="Wang C."/>
            <person name="Yang T."/>
            <person name="Huo Q."/>
            <person name="Li W."/>
            <person name="Guo W."/>
            <person name="Chen H."/>
            <person name="Zhou L."/>
            <person name="Ni X."/>
            <person name="Tian J."/>
            <person name="Zhou Y."/>
            <person name="Sheng Y."/>
            <person name="Liu T."/>
            <person name="Pan Y."/>
            <person name="Xia L."/>
            <person name="Li J."/>
            <person name="Zhao F."/>
            <person name="Cao W."/>
        </authorList>
    </citation>
    <scope>NUCLEOTIDE SEQUENCE</scope>
    <source>
        <strain evidence="1">Hyas-2018</strain>
    </source>
</reference>
<protein>
    <submittedName>
        <fullName evidence="1">Uncharacterized protein</fullName>
    </submittedName>
</protein>
<dbReference type="Proteomes" id="UP000821845">
    <property type="component" value="Chromosome 3"/>
</dbReference>
<dbReference type="EMBL" id="CM023483">
    <property type="protein sequence ID" value="KAH6934806.1"/>
    <property type="molecule type" value="Genomic_DNA"/>
</dbReference>
<proteinExistence type="predicted"/>